<dbReference type="EMBL" id="CACRUE010000033">
    <property type="protein sequence ID" value="VYU29437.1"/>
    <property type="molecule type" value="Genomic_DNA"/>
</dbReference>
<dbReference type="InterPro" id="IPR021079">
    <property type="entry name" value="MeOH-cob_MeTrfase_bsu"/>
</dbReference>
<evidence type="ECO:0000313" key="3">
    <source>
        <dbReference type="Proteomes" id="UP001299409"/>
    </source>
</evidence>
<keyword evidence="3" id="KW-1185">Reference proteome</keyword>
<organism evidence="2">
    <name type="scientific">Intestinibacter bartlettii</name>
    <dbReference type="NCBI Taxonomy" id="261299"/>
    <lineage>
        <taxon>Bacteria</taxon>
        <taxon>Bacillati</taxon>
        <taxon>Bacillota</taxon>
        <taxon>Clostridia</taxon>
        <taxon>Peptostreptococcales</taxon>
        <taxon>Peptostreptococcaceae</taxon>
        <taxon>Intestinibacter</taxon>
    </lineage>
</organism>
<dbReference type="EMBL" id="JAJBMB010000007">
    <property type="protein sequence ID" value="MCB5446313.1"/>
    <property type="molecule type" value="Genomic_DNA"/>
</dbReference>
<reference evidence="1 3" key="2">
    <citation type="submission" date="2021-10" db="EMBL/GenBank/DDBJ databases">
        <title>Collection of gut derived symbiotic bacterial strains cultured from healthy donors.</title>
        <authorList>
            <person name="Lin H."/>
            <person name="Littmann E."/>
            <person name="Claire K."/>
            <person name="Pamer E."/>
        </authorList>
    </citation>
    <scope>NUCLEOTIDE SEQUENCE [LARGE SCALE GENOMIC DNA]</scope>
    <source>
        <strain evidence="1 3">MSK.17.68</strain>
    </source>
</reference>
<dbReference type="AlphaFoldDB" id="A0A6N3DUV6"/>
<dbReference type="Pfam" id="PF12176">
    <property type="entry name" value="MtaB"/>
    <property type="match status" value="1"/>
</dbReference>
<gene>
    <name evidence="2" type="ORF">IBLFYP30_02271</name>
    <name evidence="1" type="ORF">LIP50_08885</name>
</gene>
<evidence type="ECO:0000313" key="1">
    <source>
        <dbReference type="EMBL" id="MCB5446313.1"/>
    </source>
</evidence>
<protein>
    <submittedName>
        <fullName evidence="1">Methanol--corrinoid methyltransferase</fullName>
    </submittedName>
    <submittedName>
        <fullName evidence="2">Methanol-cobalamin methyltransferase B subunit</fullName>
    </submittedName>
</protein>
<name>A0A6N3DUV6_9FIRM</name>
<dbReference type="RefSeq" id="WP_007286938.1">
    <property type="nucleotide sequence ID" value="NZ_BAABYO010000001.1"/>
</dbReference>
<dbReference type="Proteomes" id="UP001299409">
    <property type="component" value="Unassembled WGS sequence"/>
</dbReference>
<keyword evidence="2" id="KW-0489">Methyltransferase</keyword>
<reference evidence="2" key="1">
    <citation type="submission" date="2019-11" db="EMBL/GenBank/DDBJ databases">
        <authorList>
            <person name="Feng L."/>
        </authorList>
    </citation>
    <scope>NUCLEOTIDE SEQUENCE</scope>
    <source>
        <strain evidence="2">IbartlettiiLFYP30</strain>
    </source>
</reference>
<dbReference type="GO" id="GO:0032259">
    <property type="term" value="P:methylation"/>
    <property type="evidence" value="ECO:0007669"/>
    <property type="project" value="UniProtKB-KW"/>
</dbReference>
<proteinExistence type="predicted"/>
<dbReference type="GO" id="GO:0008168">
    <property type="term" value="F:methyltransferase activity"/>
    <property type="evidence" value="ECO:0007669"/>
    <property type="project" value="UniProtKB-KW"/>
</dbReference>
<sequence length="458" mass="50333">MSIKFNKLAYNSVDDFVYGSCKKPVTTKSGLVIGGGDVYPELNFTLPSMIVNEDSIKDAYQIYKDMTNGILNRARELYAPGVVIEYETLPEFTENPKWGIEVSKIIVDTMKEYEAKYGLKSAYRATPNDLREMNRPPIMRSGKYWEAMIESFAGCSQAGADFISVESTGGKELNDEALVNADIKQVIFALGVCGCRDMKFLWKNISDICKANGSLPAGDSACGFGNTAMVLAERGMIPKVFAAVVRVATVARALAAFEEGAVGPSKDCAYEGVYLKAITGSPISCEGKSAACAHLSPIGNIAAAVTDLWSNESVQQVKLLAEMAPVVSIEQLVYDTRLMNTATKKGFRKEFRDLLAESDAPLDPQAYVLKPQVVYDIASELVKAENSFQMTKMGAQLALDKITEAVNSGEVYVEEREKKWLDIIGNQIDDIADDELEFYDDMQDELDMDKFIPSEYGL</sequence>
<keyword evidence="2" id="KW-0808">Transferase</keyword>
<accession>A0A6N3DUV6</accession>
<evidence type="ECO:0000313" key="2">
    <source>
        <dbReference type="EMBL" id="VYU29437.1"/>
    </source>
</evidence>
<dbReference type="GeneID" id="89565122"/>